<dbReference type="PANTHER" id="PTHR10545">
    <property type="entry name" value="DIAMINE N-ACETYLTRANSFERASE"/>
    <property type="match status" value="1"/>
</dbReference>
<dbReference type="PROSITE" id="PS51186">
    <property type="entry name" value="GNAT"/>
    <property type="match status" value="1"/>
</dbReference>
<proteinExistence type="predicted"/>
<sequence length="148" mass="17647">MENIKIKIIEKDRILDIVPLIQQLNDQTPFELLKERILEMIEQNYECAVMYDNEKLIGVCGIWYMTRHYIGKSMEVDHVIIDNTYRGQGLGRLFFDWIYKHAKSKGCEASELNTYTGNPKSHKFYYNEGYEIKGFHFLKVMREDGKFY</sequence>
<evidence type="ECO:0000256" key="1">
    <source>
        <dbReference type="ARBA" id="ARBA00022679"/>
    </source>
</evidence>
<evidence type="ECO:0000259" key="3">
    <source>
        <dbReference type="PROSITE" id="PS51186"/>
    </source>
</evidence>
<comment type="caution">
    <text evidence="4">The sequence shown here is derived from an EMBL/GenBank/DDBJ whole genome shotgun (WGS) entry which is preliminary data.</text>
</comment>
<gene>
    <name evidence="4" type="ORF">RM519_00920</name>
</gene>
<feature type="domain" description="N-acetyltransferase" evidence="3">
    <location>
        <begin position="4"/>
        <end position="148"/>
    </location>
</feature>
<dbReference type="InterPro" id="IPR000182">
    <property type="entry name" value="GNAT_dom"/>
</dbReference>
<dbReference type="SUPFAM" id="SSF55729">
    <property type="entry name" value="Acyl-CoA N-acyltransferases (Nat)"/>
    <property type="match status" value="1"/>
</dbReference>
<dbReference type="Gene3D" id="3.40.630.30">
    <property type="match status" value="1"/>
</dbReference>
<dbReference type="CDD" id="cd04301">
    <property type="entry name" value="NAT_SF"/>
    <property type="match status" value="1"/>
</dbReference>
<evidence type="ECO:0000256" key="2">
    <source>
        <dbReference type="ARBA" id="ARBA00023315"/>
    </source>
</evidence>
<reference evidence="4 5" key="1">
    <citation type="submission" date="2023-09" db="EMBL/GenBank/DDBJ databases">
        <authorList>
            <person name="Rey-Velasco X."/>
        </authorList>
    </citation>
    <scope>NUCLEOTIDE SEQUENCE [LARGE SCALE GENOMIC DNA]</scope>
    <source>
        <strain evidence="4 5">P050</strain>
    </source>
</reference>
<dbReference type="RefSeq" id="WP_311591594.1">
    <property type="nucleotide sequence ID" value="NZ_JAVRHV010000001.1"/>
</dbReference>
<organism evidence="4 5">
    <name type="scientific">Urechidicola vernalis</name>
    <dbReference type="NCBI Taxonomy" id="3075600"/>
    <lineage>
        <taxon>Bacteria</taxon>
        <taxon>Pseudomonadati</taxon>
        <taxon>Bacteroidota</taxon>
        <taxon>Flavobacteriia</taxon>
        <taxon>Flavobacteriales</taxon>
        <taxon>Flavobacteriaceae</taxon>
        <taxon>Urechidicola</taxon>
    </lineage>
</organism>
<keyword evidence="5" id="KW-1185">Reference proteome</keyword>
<evidence type="ECO:0000313" key="4">
    <source>
        <dbReference type="EMBL" id="MDT0551792.1"/>
    </source>
</evidence>
<dbReference type="Proteomes" id="UP001252186">
    <property type="component" value="Unassembled WGS sequence"/>
</dbReference>
<protein>
    <submittedName>
        <fullName evidence="4">GNAT family N-acetyltransferase</fullName>
    </submittedName>
</protein>
<dbReference type="PANTHER" id="PTHR10545:SF29">
    <property type="entry name" value="GH14572P-RELATED"/>
    <property type="match status" value="1"/>
</dbReference>
<keyword evidence="2" id="KW-0012">Acyltransferase</keyword>
<evidence type="ECO:0000313" key="5">
    <source>
        <dbReference type="Proteomes" id="UP001252186"/>
    </source>
</evidence>
<dbReference type="EMBL" id="JAVRHV010000001">
    <property type="protein sequence ID" value="MDT0551792.1"/>
    <property type="molecule type" value="Genomic_DNA"/>
</dbReference>
<dbReference type="InterPro" id="IPR051016">
    <property type="entry name" value="Diverse_Substrate_AcTransf"/>
</dbReference>
<dbReference type="Pfam" id="PF00583">
    <property type="entry name" value="Acetyltransf_1"/>
    <property type="match status" value="1"/>
</dbReference>
<name>A0ABU2Y269_9FLAO</name>
<keyword evidence="1" id="KW-0808">Transferase</keyword>
<accession>A0ABU2Y269</accession>
<dbReference type="InterPro" id="IPR016181">
    <property type="entry name" value="Acyl_CoA_acyltransferase"/>
</dbReference>